<dbReference type="AlphaFoldDB" id="A0A0B7BA49"/>
<feature type="non-terminal residue" evidence="1">
    <location>
        <position position="53"/>
    </location>
</feature>
<proteinExistence type="predicted"/>
<sequence>MLTSFVTFSLSYSHCLFLSHSVTFSHSLTFSYSHTLSHFLSHTLWQQEKHAPT</sequence>
<name>A0A0B7BA49_9EUPU</name>
<accession>A0A0B7BA49</accession>
<organism evidence="1">
    <name type="scientific">Arion vulgaris</name>
    <dbReference type="NCBI Taxonomy" id="1028688"/>
    <lineage>
        <taxon>Eukaryota</taxon>
        <taxon>Metazoa</taxon>
        <taxon>Spiralia</taxon>
        <taxon>Lophotrochozoa</taxon>
        <taxon>Mollusca</taxon>
        <taxon>Gastropoda</taxon>
        <taxon>Heterobranchia</taxon>
        <taxon>Euthyneura</taxon>
        <taxon>Panpulmonata</taxon>
        <taxon>Eupulmonata</taxon>
        <taxon>Stylommatophora</taxon>
        <taxon>Helicina</taxon>
        <taxon>Arionoidea</taxon>
        <taxon>Arionidae</taxon>
        <taxon>Arion</taxon>
    </lineage>
</organism>
<evidence type="ECO:0000313" key="1">
    <source>
        <dbReference type="EMBL" id="CEK89782.1"/>
    </source>
</evidence>
<gene>
    <name evidence="1" type="primary">ORF172872</name>
</gene>
<reference evidence="1" key="1">
    <citation type="submission" date="2014-12" db="EMBL/GenBank/DDBJ databases">
        <title>Insight into the proteome of Arion vulgaris.</title>
        <authorList>
            <person name="Aradska J."/>
            <person name="Bulat T."/>
            <person name="Smidak R."/>
            <person name="Sarate P."/>
            <person name="Gangsoo J."/>
            <person name="Sialana F."/>
            <person name="Bilban M."/>
            <person name="Lubec G."/>
        </authorList>
    </citation>
    <scope>NUCLEOTIDE SEQUENCE</scope>
    <source>
        <tissue evidence="1">Skin</tissue>
    </source>
</reference>
<dbReference type="EMBL" id="HACG01042917">
    <property type="protein sequence ID" value="CEK89782.1"/>
    <property type="molecule type" value="Transcribed_RNA"/>
</dbReference>
<protein>
    <submittedName>
        <fullName evidence="1">Uncharacterized protein</fullName>
    </submittedName>
</protein>